<feature type="compositionally biased region" description="Low complexity" evidence="1">
    <location>
        <begin position="53"/>
        <end position="65"/>
    </location>
</feature>
<gene>
    <name evidence="2" type="ORF">HannXRQ_Chr01g0003441</name>
</gene>
<dbReference type="Proteomes" id="UP000215914">
    <property type="component" value="Chromosome 1"/>
</dbReference>
<protein>
    <submittedName>
        <fullName evidence="2">Uncharacterized protein</fullName>
    </submittedName>
</protein>
<dbReference type="AlphaFoldDB" id="A0A251VKA0"/>
<feature type="region of interest" description="Disordered" evidence="1">
    <location>
        <begin position="51"/>
        <end position="84"/>
    </location>
</feature>
<dbReference type="InParanoid" id="A0A251VKA0"/>
<evidence type="ECO:0000313" key="3">
    <source>
        <dbReference type="Proteomes" id="UP000215914"/>
    </source>
</evidence>
<name>A0A251VKA0_HELAN</name>
<reference evidence="3" key="1">
    <citation type="journal article" date="2017" name="Nature">
        <title>The sunflower genome provides insights into oil metabolism, flowering and Asterid evolution.</title>
        <authorList>
            <person name="Badouin H."/>
            <person name="Gouzy J."/>
            <person name="Grassa C.J."/>
            <person name="Murat F."/>
            <person name="Staton S.E."/>
            <person name="Cottret L."/>
            <person name="Lelandais-Briere C."/>
            <person name="Owens G.L."/>
            <person name="Carrere S."/>
            <person name="Mayjonade B."/>
            <person name="Legrand L."/>
            <person name="Gill N."/>
            <person name="Kane N.C."/>
            <person name="Bowers J.E."/>
            <person name="Hubner S."/>
            <person name="Bellec A."/>
            <person name="Berard A."/>
            <person name="Berges H."/>
            <person name="Blanchet N."/>
            <person name="Boniface M.C."/>
            <person name="Brunel D."/>
            <person name="Catrice O."/>
            <person name="Chaidir N."/>
            <person name="Claudel C."/>
            <person name="Donnadieu C."/>
            <person name="Faraut T."/>
            <person name="Fievet G."/>
            <person name="Helmstetter N."/>
            <person name="King M."/>
            <person name="Knapp S.J."/>
            <person name="Lai Z."/>
            <person name="Le Paslier M.C."/>
            <person name="Lippi Y."/>
            <person name="Lorenzon L."/>
            <person name="Mandel J.R."/>
            <person name="Marage G."/>
            <person name="Marchand G."/>
            <person name="Marquand E."/>
            <person name="Bret-Mestries E."/>
            <person name="Morien E."/>
            <person name="Nambeesan S."/>
            <person name="Nguyen T."/>
            <person name="Pegot-Espagnet P."/>
            <person name="Pouilly N."/>
            <person name="Raftis F."/>
            <person name="Sallet E."/>
            <person name="Schiex T."/>
            <person name="Thomas J."/>
            <person name="Vandecasteele C."/>
            <person name="Vares D."/>
            <person name="Vear F."/>
            <person name="Vautrin S."/>
            <person name="Crespi M."/>
            <person name="Mangin B."/>
            <person name="Burke J.M."/>
            <person name="Salse J."/>
            <person name="Munos S."/>
            <person name="Vincourt P."/>
            <person name="Rieseberg L.H."/>
            <person name="Langlade N.B."/>
        </authorList>
    </citation>
    <scope>NUCLEOTIDE SEQUENCE [LARGE SCALE GENOMIC DNA]</scope>
    <source>
        <strain evidence="3">cv. SF193</strain>
    </source>
</reference>
<dbReference type="EMBL" id="CM007890">
    <property type="protein sequence ID" value="OTG36057.1"/>
    <property type="molecule type" value="Genomic_DNA"/>
</dbReference>
<evidence type="ECO:0000313" key="2">
    <source>
        <dbReference type="EMBL" id="OTG36057.1"/>
    </source>
</evidence>
<proteinExistence type="predicted"/>
<evidence type="ECO:0000256" key="1">
    <source>
        <dbReference type="SAM" id="MobiDB-lite"/>
    </source>
</evidence>
<accession>A0A251VKA0</accession>
<keyword evidence="3" id="KW-1185">Reference proteome</keyword>
<sequence>MQPVTLPPFTTIAAHSTGITTFNFNFQGLISCDSAHGRTLKLADVLVPAAGQPSSSVRRPTSHSSQPQSDNVFTATAVSSGSNL</sequence>
<feature type="compositionally biased region" description="Polar residues" evidence="1">
    <location>
        <begin position="66"/>
        <end position="84"/>
    </location>
</feature>
<organism evidence="2 3">
    <name type="scientific">Helianthus annuus</name>
    <name type="common">Common sunflower</name>
    <dbReference type="NCBI Taxonomy" id="4232"/>
    <lineage>
        <taxon>Eukaryota</taxon>
        <taxon>Viridiplantae</taxon>
        <taxon>Streptophyta</taxon>
        <taxon>Embryophyta</taxon>
        <taxon>Tracheophyta</taxon>
        <taxon>Spermatophyta</taxon>
        <taxon>Magnoliopsida</taxon>
        <taxon>eudicotyledons</taxon>
        <taxon>Gunneridae</taxon>
        <taxon>Pentapetalae</taxon>
        <taxon>asterids</taxon>
        <taxon>campanulids</taxon>
        <taxon>Asterales</taxon>
        <taxon>Asteraceae</taxon>
        <taxon>Asteroideae</taxon>
        <taxon>Heliantheae alliance</taxon>
        <taxon>Heliantheae</taxon>
        <taxon>Helianthus</taxon>
    </lineage>
</organism>